<keyword evidence="2" id="KW-1185">Reference proteome</keyword>
<protein>
    <submittedName>
        <fullName evidence="1">Uncharacterized protein</fullName>
    </submittedName>
</protein>
<evidence type="ECO:0000313" key="2">
    <source>
        <dbReference type="Proteomes" id="UP000253083"/>
    </source>
</evidence>
<organism evidence="1 2">
    <name type="scientific">Arenicella xantha</name>
    <dbReference type="NCBI Taxonomy" id="644221"/>
    <lineage>
        <taxon>Bacteria</taxon>
        <taxon>Pseudomonadati</taxon>
        <taxon>Pseudomonadota</taxon>
        <taxon>Gammaproteobacteria</taxon>
        <taxon>Arenicellales</taxon>
        <taxon>Arenicellaceae</taxon>
        <taxon>Arenicella</taxon>
    </lineage>
</organism>
<name>A0A395JNT3_9GAMM</name>
<reference evidence="1 2" key="1">
    <citation type="submission" date="2018-06" db="EMBL/GenBank/DDBJ databases">
        <title>Genomic Encyclopedia of Type Strains, Phase IV (KMG-IV): sequencing the most valuable type-strain genomes for metagenomic binning, comparative biology and taxonomic classification.</title>
        <authorList>
            <person name="Goeker M."/>
        </authorList>
    </citation>
    <scope>NUCLEOTIDE SEQUENCE [LARGE SCALE GENOMIC DNA]</scope>
    <source>
        <strain evidence="1 2">DSM 24032</strain>
    </source>
</reference>
<comment type="caution">
    <text evidence="1">The sequence shown here is derived from an EMBL/GenBank/DDBJ whole genome shotgun (WGS) entry which is preliminary data.</text>
</comment>
<accession>A0A395JNT3</accession>
<dbReference type="RefSeq" id="WP_113952585.1">
    <property type="nucleotide sequence ID" value="NZ_QNRT01000001.1"/>
</dbReference>
<dbReference type="EMBL" id="QNRT01000001">
    <property type="protein sequence ID" value="RBP52973.1"/>
    <property type="molecule type" value="Genomic_DNA"/>
</dbReference>
<dbReference type="InParanoid" id="A0A395JNT3"/>
<proteinExistence type="predicted"/>
<evidence type="ECO:0000313" key="1">
    <source>
        <dbReference type="EMBL" id="RBP52973.1"/>
    </source>
</evidence>
<dbReference type="Proteomes" id="UP000253083">
    <property type="component" value="Unassembled WGS sequence"/>
</dbReference>
<dbReference type="AlphaFoldDB" id="A0A395JNT3"/>
<gene>
    <name evidence="1" type="ORF">DFR28_101357</name>
</gene>
<sequence>MQISTVYNGEQITSELLNHTRSFLEVQITSPYANHTTSLSVPTFARAHTQYQGEMLESRCNQLLIELYEFGSLIDKHFSTLVERFRSSSIPALQSSVNELAADLRTRKQGLRKLFIKNEITQREYQSQLKEVRGLINNAQNRVCSAIDDLFEGSPFDGVSFDLRAMLVQQLTQQT</sequence>